<evidence type="ECO:0000313" key="1">
    <source>
        <dbReference type="EMBL" id="QHS99359.1"/>
    </source>
</evidence>
<name>A0A6C0C6E0_9ZZZZ</name>
<proteinExistence type="predicted"/>
<dbReference type="EMBL" id="MN739340">
    <property type="protein sequence ID" value="QHS99359.1"/>
    <property type="molecule type" value="Genomic_DNA"/>
</dbReference>
<reference evidence="1" key="1">
    <citation type="journal article" date="2020" name="Nature">
        <title>Giant virus diversity and host interactions through global metagenomics.</title>
        <authorList>
            <person name="Schulz F."/>
            <person name="Roux S."/>
            <person name="Paez-Espino D."/>
            <person name="Jungbluth S."/>
            <person name="Walsh D.A."/>
            <person name="Denef V.J."/>
            <person name="McMahon K.D."/>
            <person name="Konstantinidis K.T."/>
            <person name="Eloe-Fadrosh E.A."/>
            <person name="Kyrpides N.C."/>
            <person name="Woyke T."/>
        </authorList>
    </citation>
    <scope>NUCLEOTIDE SEQUENCE</scope>
    <source>
        <strain evidence="1">GVMAG-M-3300020185-33</strain>
    </source>
</reference>
<sequence>MANCVDCIKSVIKSKWDNCLDKDVSSNKLCHSKIKIPTNSVIQPHPPQHSHIFRQAQIVKNPGRTVYGRWSRAKWDKKTKTYTMLNSKR</sequence>
<accession>A0A6C0C6E0</accession>
<protein>
    <submittedName>
        <fullName evidence="1">Uncharacterized protein</fullName>
    </submittedName>
</protein>
<dbReference type="AlphaFoldDB" id="A0A6C0C6E0"/>
<organism evidence="1">
    <name type="scientific">viral metagenome</name>
    <dbReference type="NCBI Taxonomy" id="1070528"/>
    <lineage>
        <taxon>unclassified sequences</taxon>
        <taxon>metagenomes</taxon>
        <taxon>organismal metagenomes</taxon>
    </lineage>
</organism>